<comment type="cofactor">
    <cofactor evidence="1 5">
        <name>FAD</name>
        <dbReference type="ChEBI" id="CHEBI:57692"/>
    </cofactor>
</comment>
<evidence type="ECO:0000256" key="2">
    <source>
        <dbReference type="ARBA" id="ARBA00010790"/>
    </source>
</evidence>
<dbReference type="Proteomes" id="UP000434209">
    <property type="component" value="Chromosome 1"/>
</dbReference>
<keyword evidence="11" id="KW-1185">Reference proteome</keyword>
<dbReference type="OrthoDB" id="9785276at2"/>
<dbReference type="Gene3D" id="3.50.50.60">
    <property type="entry name" value="FAD/NAD(P)-binding domain"/>
    <property type="match status" value="1"/>
</dbReference>
<dbReference type="GO" id="GO:0050660">
    <property type="term" value="F:flavin adenine dinucleotide binding"/>
    <property type="evidence" value="ECO:0007669"/>
    <property type="project" value="InterPro"/>
</dbReference>
<sequence>MPALGEAQGARGASSRRLEGEFDYVIVGAGTAGCVLANRLTEDADVSVLLIEAGGTDDYHWIHIPVGYLYCIGNPRTDWLYKTAAEKGLNGRALSYPRGRVLGGSSSINGMIYMRGQREDYDNWARVTGDSGWAWDSVLPVFRRSEDHHGGASEFHGAGGQWRVEKQRLKWEILESFAHAAQEQGIAATDDFNCGDNSGVGYFEVNQKRGVRWNASKAFLRAAMKRPNLTVVTGAFTQRVIFEGKRCVGVEYRGDVDYVARARCEVILSAGAVNSPQVLELSGIGDAQRLAQLGIGVVQDLRGVGENLQDHLQLRMAFRVNGVRTLNTLSAHWWGKLMIGMEYAFFQSGPMSMAPSQLGAFAKSDPNDPALTRPDLQYHVQPLSLDRFGEPLHRFNAFTASVCNLRPTSRGSIHAVSADPSQAPAIAPNYLSTDHDLRVAASSIRLTRRIAASAALARYEPHEILPGPAFQSEEQLREAAGNVGTTIFHPVGTCRMGRADDPDAVVDARLRVRGVEGLRVVDASVMPTITSGNTNSPTLMIAERAAEMLRADRREGARAQTEATARATLTTA</sequence>
<protein>
    <submittedName>
        <fullName evidence="10">Choline dehydrogenase</fullName>
    </submittedName>
</protein>
<gene>
    <name evidence="10" type="ORF">FAZ97_14195</name>
</gene>
<dbReference type="Pfam" id="PF05199">
    <property type="entry name" value="GMC_oxred_C"/>
    <property type="match status" value="1"/>
</dbReference>
<dbReference type="RefSeq" id="WP_158758951.1">
    <property type="nucleotide sequence ID" value="NZ_CP046909.1"/>
</dbReference>
<feature type="binding site" evidence="5">
    <location>
        <position position="101"/>
    </location>
    <ligand>
        <name>FAD</name>
        <dbReference type="ChEBI" id="CHEBI:57692"/>
    </ligand>
</feature>
<evidence type="ECO:0000256" key="3">
    <source>
        <dbReference type="ARBA" id="ARBA00022630"/>
    </source>
</evidence>
<evidence type="ECO:0000313" key="10">
    <source>
        <dbReference type="EMBL" id="QGZ55968.1"/>
    </source>
</evidence>
<accession>A0A7Z2G683</accession>
<dbReference type="AlphaFoldDB" id="A0A7Z2G683"/>
<evidence type="ECO:0000256" key="1">
    <source>
        <dbReference type="ARBA" id="ARBA00001974"/>
    </source>
</evidence>
<feature type="domain" description="Glucose-methanol-choline oxidoreductase N-terminal" evidence="9">
    <location>
        <begin position="271"/>
        <end position="285"/>
    </location>
</feature>
<dbReference type="InterPro" id="IPR012132">
    <property type="entry name" value="GMC_OxRdtase"/>
</dbReference>
<evidence type="ECO:0000259" key="8">
    <source>
        <dbReference type="PROSITE" id="PS00623"/>
    </source>
</evidence>
<keyword evidence="3 6" id="KW-0285">Flavoprotein</keyword>
<dbReference type="KEGG" id="pacp:FAZ97_14195"/>
<evidence type="ECO:0000256" key="6">
    <source>
        <dbReference type="RuleBase" id="RU003968"/>
    </source>
</evidence>
<dbReference type="PANTHER" id="PTHR11552">
    <property type="entry name" value="GLUCOSE-METHANOL-CHOLINE GMC OXIDOREDUCTASE"/>
    <property type="match status" value="1"/>
</dbReference>
<dbReference type="SUPFAM" id="SSF51905">
    <property type="entry name" value="FAD/NAD(P)-binding domain"/>
    <property type="match status" value="1"/>
</dbReference>
<dbReference type="PIRSF" id="PIRSF000137">
    <property type="entry name" value="Alcohol_oxidase"/>
    <property type="match status" value="1"/>
</dbReference>
<dbReference type="InterPro" id="IPR007867">
    <property type="entry name" value="GMC_OxRtase_C"/>
</dbReference>
<evidence type="ECO:0000256" key="4">
    <source>
        <dbReference type="ARBA" id="ARBA00022827"/>
    </source>
</evidence>
<dbReference type="PROSITE" id="PS00624">
    <property type="entry name" value="GMC_OXRED_2"/>
    <property type="match status" value="1"/>
</dbReference>
<evidence type="ECO:0000256" key="7">
    <source>
        <dbReference type="SAM" id="MobiDB-lite"/>
    </source>
</evidence>
<evidence type="ECO:0000256" key="5">
    <source>
        <dbReference type="PIRSR" id="PIRSR000137-2"/>
    </source>
</evidence>
<dbReference type="InterPro" id="IPR000172">
    <property type="entry name" value="GMC_OxRdtase_N"/>
</dbReference>
<feature type="compositionally biased region" description="Low complexity" evidence="7">
    <location>
        <begin position="558"/>
        <end position="572"/>
    </location>
</feature>
<dbReference type="PROSITE" id="PS00623">
    <property type="entry name" value="GMC_OXRED_1"/>
    <property type="match status" value="1"/>
</dbReference>
<name>A0A7Z2G683_9BURK</name>
<dbReference type="InterPro" id="IPR036188">
    <property type="entry name" value="FAD/NAD-bd_sf"/>
</dbReference>
<keyword evidence="4 5" id="KW-0274">FAD</keyword>
<comment type="similarity">
    <text evidence="2 6">Belongs to the GMC oxidoreductase family.</text>
</comment>
<evidence type="ECO:0000313" key="11">
    <source>
        <dbReference type="Proteomes" id="UP000434209"/>
    </source>
</evidence>
<feature type="region of interest" description="Disordered" evidence="7">
    <location>
        <begin position="553"/>
        <end position="572"/>
    </location>
</feature>
<reference evidence="10 11" key="1">
    <citation type="submission" date="2019-12" db="EMBL/GenBank/DDBJ databases">
        <title>Paraburkholderia acidiphila 7Q-K02 sp. nov and Paraburkholderia acidisoli DHF22 sp. nov., two strains isolated from forest soil.</title>
        <authorList>
            <person name="Gao Z."/>
            <person name="Qiu L."/>
        </authorList>
    </citation>
    <scope>NUCLEOTIDE SEQUENCE [LARGE SCALE GENOMIC DNA]</scope>
    <source>
        <strain evidence="10 11">7Q-K02</strain>
    </source>
</reference>
<organism evidence="10 11">
    <name type="scientific">Paraburkholderia acidiphila</name>
    <dbReference type="NCBI Taxonomy" id="2571747"/>
    <lineage>
        <taxon>Bacteria</taxon>
        <taxon>Pseudomonadati</taxon>
        <taxon>Pseudomonadota</taxon>
        <taxon>Betaproteobacteria</taxon>
        <taxon>Burkholderiales</taxon>
        <taxon>Burkholderiaceae</taxon>
        <taxon>Paraburkholderia</taxon>
    </lineage>
</organism>
<dbReference type="Gene3D" id="3.30.560.10">
    <property type="entry name" value="Glucose Oxidase, domain 3"/>
    <property type="match status" value="1"/>
</dbReference>
<feature type="domain" description="Glucose-methanol-choline oxidoreductase N-terminal" evidence="8">
    <location>
        <begin position="99"/>
        <end position="122"/>
    </location>
</feature>
<dbReference type="EMBL" id="CP046909">
    <property type="protein sequence ID" value="QGZ55968.1"/>
    <property type="molecule type" value="Genomic_DNA"/>
</dbReference>
<dbReference type="GO" id="GO:0016614">
    <property type="term" value="F:oxidoreductase activity, acting on CH-OH group of donors"/>
    <property type="evidence" value="ECO:0007669"/>
    <property type="project" value="InterPro"/>
</dbReference>
<dbReference type="SUPFAM" id="SSF54373">
    <property type="entry name" value="FAD-linked reductases, C-terminal domain"/>
    <property type="match status" value="1"/>
</dbReference>
<proteinExistence type="inferred from homology"/>
<evidence type="ECO:0000259" key="9">
    <source>
        <dbReference type="PROSITE" id="PS00624"/>
    </source>
</evidence>
<dbReference type="PANTHER" id="PTHR11552:SF147">
    <property type="entry name" value="CHOLINE DEHYDROGENASE, MITOCHONDRIAL"/>
    <property type="match status" value="1"/>
</dbReference>
<dbReference type="Pfam" id="PF00732">
    <property type="entry name" value="GMC_oxred_N"/>
    <property type="match status" value="1"/>
</dbReference>